<feature type="domain" description="TraC-like" evidence="1">
    <location>
        <begin position="25"/>
        <end position="197"/>
    </location>
</feature>
<dbReference type="AlphaFoldDB" id="A0A2M8KIR1"/>
<comment type="caution">
    <text evidence="2">The sequence shown here is derived from an EMBL/GenBank/DDBJ whole genome shotgun (WGS) entry which is preliminary data.</text>
</comment>
<dbReference type="InterPro" id="IPR058596">
    <property type="entry name" value="TraC-like_dom"/>
</dbReference>
<evidence type="ECO:0000259" key="1">
    <source>
        <dbReference type="Pfam" id="PF26593"/>
    </source>
</evidence>
<dbReference type="Proteomes" id="UP000231086">
    <property type="component" value="Unassembled WGS sequence"/>
</dbReference>
<accession>A0A2M8KIR1</accession>
<evidence type="ECO:0000313" key="3">
    <source>
        <dbReference type="Proteomes" id="UP000231086"/>
    </source>
</evidence>
<sequence length="215" mass="24635">MTNGLSIQQKLEVQNIKEGVVLVRGGLRAVLAVSSVNFALKSFDEQKAIIARYQEFLNSLDFPIEILITSRKYDISDYIELLSSRAKQQKNELLKIQTAEYIDFIKNLAELTNIMTKNFYVVVPYAQLEKAVETFGEKMLNLFRPKTQDAPTTQTFAQQKSQLWQRVDYVISGLTSIGLRAVALNTEELTELFYKLYNPEAKETVKKEEPDKNQP</sequence>
<dbReference type="EMBL" id="PFEA01000031">
    <property type="protein sequence ID" value="PJE59810.1"/>
    <property type="molecule type" value="Genomic_DNA"/>
</dbReference>
<name>A0A2M8KIR1_9BACT</name>
<protein>
    <recommendedName>
        <fullName evidence="1">TraC-like domain-containing protein</fullName>
    </recommendedName>
</protein>
<dbReference type="Pfam" id="PF26593">
    <property type="entry name" value="TraC-like"/>
    <property type="match status" value="1"/>
</dbReference>
<evidence type="ECO:0000313" key="2">
    <source>
        <dbReference type="EMBL" id="PJE59810.1"/>
    </source>
</evidence>
<reference evidence="3" key="1">
    <citation type="submission" date="2017-09" db="EMBL/GenBank/DDBJ databases">
        <title>Depth-based differentiation of microbial function through sediment-hosted aquifers and enrichment of novel symbionts in the deep terrestrial subsurface.</title>
        <authorList>
            <person name="Probst A.J."/>
            <person name="Ladd B."/>
            <person name="Jarett J.K."/>
            <person name="Geller-Mcgrath D.E."/>
            <person name="Sieber C.M.K."/>
            <person name="Emerson J.B."/>
            <person name="Anantharaman K."/>
            <person name="Thomas B.C."/>
            <person name="Malmstrom R."/>
            <person name="Stieglmeier M."/>
            <person name="Klingl A."/>
            <person name="Woyke T."/>
            <person name="Ryan C.M."/>
            <person name="Banfield J.F."/>
        </authorList>
    </citation>
    <scope>NUCLEOTIDE SEQUENCE [LARGE SCALE GENOMIC DNA]</scope>
</reference>
<gene>
    <name evidence="2" type="ORF">COU85_01735</name>
</gene>
<proteinExistence type="predicted"/>
<organism evidence="2 3">
    <name type="scientific">Candidatus Portnoybacteria bacterium CG10_big_fil_rev_8_21_14_0_10_44_7</name>
    <dbReference type="NCBI Taxonomy" id="1974816"/>
    <lineage>
        <taxon>Bacteria</taxon>
        <taxon>Candidatus Portnoyibacteriota</taxon>
    </lineage>
</organism>